<name>A0A0C3DV11_9AGAM</name>
<evidence type="ECO:0000313" key="2">
    <source>
        <dbReference type="EMBL" id="KIM59999.1"/>
    </source>
</evidence>
<dbReference type="Pfam" id="PF20722">
    <property type="entry name" value="DUF6830"/>
    <property type="match status" value="1"/>
</dbReference>
<dbReference type="EMBL" id="KN822067">
    <property type="protein sequence ID" value="KIM59999.1"/>
    <property type="molecule type" value="Genomic_DNA"/>
</dbReference>
<dbReference type="Pfam" id="PF18759">
    <property type="entry name" value="Plavaka"/>
    <property type="match status" value="1"/>
</dbReference>
<proteinExistence type="predicted"/>
<feature type="domain" description="DUF6830" evidence="1">
    <location>
        <begin position="543"/>
        <end position="696"/>
    </location>
</feature>
<reference evidence="3" key="2">
    <citation type="submission" date="2015-01" db="EMBL/GenBank/DDBJ databases">
        <title>Evolutionary Origins and Diversification of the Mycorrhizal Mutualists.</title>
        <authorList>
            <consortium name="DOE Joint Genome Institute"/>
            <consortium name="Mycorrhizal Genomics Consortium"/>
            <person name="Kohler A."/>
            <person name="Kuo A."/>
            <person name="Nagy L.G."/>
            <person name="Floudas D."/>
            <person name="Copeland A."/>
            <person name="Barry K.W."/>
            <person name="Cichocki N."/>
            <person name="Veneault-Fourrey C."/>
            <person name="LaButti K."/>
            <person name="Lindquist E.A."/>
            <person name="Lipzen A."/>
            <person name="Lundell T."/>
            <person name="Morin E."/>
            <person name="Murat C."/>
            <person name="Riley R."/>
            <person name="Ohm R."/>
            <person name="Sun H."/>
            <person name="Tunlid A."/>
            <person name="Henrissat B."/>
            <person name="Grigoriev I.V."/>
            <person name="Hibbett D.S."/>
            <person name="Martin F."/>
        </authorList>
    </citation>
    <scope>NUCLEOTIDE SEQUENCE [LARGE SCALE GENOMIC DNA]</scope>
    <source>
        <strain evidence="3">Foug A</strain>
    </source>
</reference>
<gene>
    <name evidence="2" type="ORF">SCLCIDRAFT_26928</name>
</gene>
<evidence type="ECO:0000259" key="1">
    <source>
        <dbReference type="Pfam" id="PF20722"/>
    </source>
</evidence>
<reference evidence="2 3" key="1">
    <citation type="submission" date="2014-04" db="EMBL/GenBank/DDBJ databases">
        <authorList>
            <consortium name="DOE Joint Genome Institute"/>
            <person name="Kuo A."/>
            <person name="Kohler A."/>
            <person name="Nagy L.G."/>
            <person name="Floudas D."/>
            <person name="Copeland A."/>
            <person name="Barry K.W."/>
            <person name="Cichocki N."/>
            <person name="Veneault-Fourrey C."/>
            <person name="LaButti K."/>
            <person name="Lindquist E.A."/>
            <person name="Lipzen A."/>
            <person name="Lundell T."/>
            <person name="Morin E."/>
            <person name="Murat C."/>
            <person name="Sun H."/>
            <person name="Tunlid A."/>
            <person name="Henrissat B."/>
            <person name="Grigoriev I.V."/>
            <person name="Hibbett D.S."/>
            <person name="Martin F."/>
            <person name="Nordberg H.P."/>
            <person name="Cantor M.N."/>
            <person name="Hua S.X."/>
        </authorList>
    </citation>
    <scope>NUCLEOTIDE SEQUENCE [LARGE SCALE GENOMIC DNA]</scope>
    <source>
        <strain evidence="2 3">Foug A</strain>
    </source>
</reference>
<accession>A0A0C3DV11</accession>
<dbReference type="HOGENOM" id="CLU_006344_10_2_1"/>
<dbReference type="InterPro" id="IPR041078">
    <property type="entry name" value="Plavaka"/>
</dbReference>
<protein>
    <recommendedName>
        <fullName evidence="1">DUF6830 domain-containing protein</fullName>
    </recommendedName>
</protein>
<organism evidence="2 3">
    <name type="scientific">Scleroderma citrinum Foug A</name>
    <dbReference type="NCBI Taxonomy" id="1036808"/>
    <lineage>
        <taxon>Eukaryota</taxon>
        <taxon>Fungi</taxon>
        <taxon>Dikarya</taxon>
        <taxon>Basidiomycota</taxon>
        <taxon>Agaricomycotina</taxon>
        <taxon>Agaricomycetes</taxon>
        <taxon>Agaricomycetidae</taxon>
        <taxon>Boletales</taxon>
        <taxon>Sclerodermatineae</taxon>
        <taxon>Sclerodermataceae</taxon>
        <taxon>Scleroderma</taxon>
    </lineage>
</organism>
<dbReference type="OrthoDB" id="3232986at2759"/>
<dbReference type="InParanoid" id="A0A0C3DV11"/>
<evidence type="ECO:0000313" key="3">
    <source>
        <dbReference type="Proteomes" id="UP000053989"/>
    </source>
</evidence>
<dbReference type="AlphaFoldDB" id="A0A0C3DV11"/>
<keyword evidence="3" id="KW-1185">Reference proteome</keyword>
<dbReference type="Proteomes" id="UP000053989">
    <property type="component" value="Unassembled WGS sequence"/>
</dbReference>
<dbReference type="InterPro" id="IPR049233">
    <property type="entry name" value="DUF6830"/>
</dbReference>
<sequence>MDSLLSLELIRNLPISFQTAQQLRSLVKLLPSGPKWHYRIMQTAKPTKSSVRLFYRDTMECLEALFQHPLFHDKLDFILHRVYCTAECLVRVYSEWMTSDGAWDMQSKLPDGATLLGVMLSSDKTNISALVGDHCAHPLLLGLANIRMSTCLKSSSDAFLLAALLPIPKFIHKNKCMCGLLSDRLLHECLDIVLEPLKQAARVGIMMNDPLGNLQLCYMPLVSYIVDTPEACMLAAVAGKTSPVTTAMYKQFGDDFRHPPRTKRFTLQQLQDIDVDPDDFEEYFKAAQQHRLNGVAKPFFRNWPLSDPSRFFPPEPLHDWHKMFWDHNVKWAINIVNAKELDFRFSVLRPSTGYRHFGEGISHLTKVTGRAQRDVQRYLIAVIAGAAPPRVVLTMRSLLDFRYLAQAPELDDNDCATLIASLQVFHDNKAAIIAAGGRKGKKDVIDNWYIPKLELLQSVVPSIQASGAPAQWTADVTEHAHIVVIKNPARRSNNIDIDPQICQVLDHHQDEEDEDFMTANMDGDMQLFQSVAKLGQPKRSPANYFTQAQELLVTPCESVPVPLRTSVVCNTAISVTRDLKINRSPIDAIATSHNIADLHSAIGDYLQREAQKLSHRVGGPCYSTNTCDLPFSQLAVWHAVRLQQKAFHLGADLDPAQTVNAAPPSTTWNYGRYDAVVFNVDPSKEWPQSGLEGHGIGEIQLIFRPVPPRGQRPRWHDRFLAYIRRFDIVPQRRSERDPVTSMHILRRAKRASGEYIGDVIPLSQLRALVNLVPWFGKTANKQMSSSQAKSTDAEDITGLESYVLEALRIDLRPLVSSAMAAKERTVGSLYSSTLRVRTSIPPECYLRGDSIAFKVIGADIASKPIVHDLLAILSFNNVRPANLDDPAWLSSGSNSFTYRIQQPHLRVLQRYASARTCLGCMGFRDWISSFVGRFSDLTARTTSLKPYGPSPVFLTYADLPEPITLS</sequence>